<reference evidence="2 3" key="1">
    <citation type="submission" date="2018-12" db="EMBL/GenBank/DDBJ databases">
        <title>Venturia inaequalis Genome Resource.</title>
        <authorList>
            <person name="Lichtner F.J."/>
        </authorList>
    </citation>
    <scope>NUCLEOTIDE SEQUENCE [LARGE SCALE GENOMIC DNA]</scope>
    <source>
        <strain evidence="2 3">120213</strain>
    </source>
</reference>
<dbReference type="PANTHER" id="PTHR34673">
    <property type="entry name" value="COLD-REGULATED PROTEIN"/>
    <property type="match status" value="1"/>
</dbReference>
<dbReference type="EMBL" id="WNWS01000243">
    <property type="protein sequence ID" value="KAE9973431.1"/>
    <property type="molecule type" value="Genomic_DNA"/>
</dbReference>
<feature type="region of interest" description="Disordered" evidence="1">
    <location>
        <begin position="26"/>
        <end position="54"/>
    </location>
</feature>
<sequence length="523" mass="59695">MSDLIGIEGGILDGDLDLLPLEQTRHTSNEEDAELAKKNEVHKSEQPPPEYNNPPSYEVVLWSEKLKIAKSRPRTLATSKMYTGLIKELGHLIRDPISTEECFKSISKSVNSIVLEELQSRDFVNPAHLDGWQTWITRVAEMAIWGEGEWGTFINVLELDDEIMKEGPGIIEELFVYNAWVEDSFKDAYGIDTTASRYEPRELANLHLLAEQTRAMLELCPRKAIVDDWLRHQIQVCQEWFLDKAEPLARMPETKFVLRKRWTHCLWNQWTAFMRNGFDAELAAVWKADLFYHTLGMTNAENVFEYGQLPRLPDEFRQHWYETDLPVGYLEGFDLRIVCIEGKRYFSPEGGYGDIISYVPPKYTSKIGGNAKPSMLDVVSYILHLQSEQHIETPSERSVEGLEDLISRSDLELPNIKVLEWWIRQWKAHALIEQSTMACSMETRAEMLQKDLMEEYYPECGTDQNPCHCNVVGPTIGFGCAVVLAVFCWPAALFCGCCASETGKKMLAAPVDISGRISNSIPI</sequence>
<dbReference type="Proteomes" id="UP000447873">
    <property type="component" value="Unassembled WGS sequence"/>
</dbReference>
<comment type="caution">
    <text evidence="2">The sequence shown here is derived from an EMBL/GenBank/DDBJ whole genome shotgun (WGS) entry which is preliminary data.</text>
</comment>
<accession>A0A8H3UQC6</accession>
<name>A0A8H3UQC6_VENIN</name>
<evidence type="ECO:0000313" key="3">
    <source>
        <dbReference type="Proteomes" id="UP000447873"/>
    </source>
</evidence>
<protein>
    <submittedName>
        <fullName evidence="2">Uncharacterized protein</fullName>
    </submittedName>
</protein>
<proteinExistence type="predicted"/>
<gene>
    <name evidence="2" type="ORF">EG328_004427</name>
</gene>
<feature type="compositionally biased region" description="Basic and acidic residues" evidence="1">
    <location>
        <begin position="26"/>
        <end position="45"/>
    </location>
</feature>
<organism evidence="2 3">
    <name type="scientific">Venturia inaequalis</name>
    <name type="common">Apple scab fungus</name>
    <dbReference type="NCBI Taxonomy" id="5025"/>
    <lineage>
        <taxon>Eukaryota</taxon>
        <taxon>Fungi</taxon>
        <taxon>Dikarya</taxon>
        <taxon>Ascomycota</taxon>
        <taxon>Pezizomycotina</taxon>
        <taxon>Dothideomycetes</taxon>
        <taxon>Pleosporomycetidae</taxon>
        <taxon>Venturiales</taxon>
        <taxon>Venturiaceae</taxon>
        <taxon>Venturia</taxon>
    </lineage>
</organism>
<evidence type="ECO:0000313" key="2">
    <source>
        <dbReference type="EMBL" id="KAE9973431.1"/>
    </source>
</evidence>
<dbReference type="AlphaFoldDB" id="A0A8H3UQC6"/>
<dbReference type="PANTHER" id="PTHR34673:SF1">
    <property type="entry name" value="COLD-REGULATED PROTEIN"/>
    <property type="match status" value="1"/>
</dbReference>
<evidence type="ECO:0000256" key="1">
    <source>
        <dbReference type="SAM" id="MobiDB-lite"/>
    </source>
</evidence>